<keyword evidence="4" id="KW-0539">Nucleus</keyword>
<evidence type="ECO:0000256" key="2">
    <source>
        <dbReference type="ARBA" id="ARBA00022698"/>
    </source>
</evidence>
<sequence>MHSSVPSVHFSAHLAPKKTGTTIVGLRFAGGVALFADTRATIGDVVEDKNCFKLHQLADTIHCAGAGTAADTEHLTASCARFLILFRRKYCREPFVHTAQRFLCNHLHRYRGEIGAALILAGVDCTGPHLLYIMPHGSSAPMWYTSMGSGSLAAMACLMRASAGHGRAQCCALEWLLSRQEYERLYSAQH</sequence>
<keyword evidence="2" id="KW-0888">Threonine protease</keyword>
<feature type="non-terminal residue" evidence="5">
    <location>
        <position position="190"/>
    </location>
</feature>
<dbReference type="GO" id="GO:0005839">
    <property type="term" value="C:proteasome core complex"/>
    <property type="evidence" value="ECO:0007669"/>
    <property type="project" value="InterPro"/>
</dbReference>
<accession>Q6E6B2</accession>
<dbReference type="InterPro" id="IPR029055">
    <property type="entry name" value="Ntn_hydrolases_N"/>
</dbReference>
<dbReference type="Gene3D" id="3.60.20.10">
    <property type="entry name" value="Glutamine Phosphoribosylpyrophosphate, subunit 1, domain 1"/>
    <property type="match status" value="1"/>
</dbReference>
<dbReference type="GO" id="GO:0005737">
    <property type="term" value="C:cytoplasm"/>
    <property type="evidence" value="ECO:0007669"/>
    <property type="project" value="TreeGrafter"/>
</dbReference>
<dbReference type="MEROPS" id="T01.A02"/>
<evidence type="ECO:0000256" key="1">
    <source>
        <dbReference type="ARBA" id="ARBA00022670"/>
    </source>
</evidence>
<dbReference type="AlphaFoldDB" id="Q6E6B2"/>
<dbReference type="PANTHER" id="PTHR32194">
    <property type="entry name" value="METALLOPROTEASE TLDD"/>
    <property type="match status" value="1"/>
</dbReference>
<evidence type="ECO:0000256" key="3">
    <source>
        <dbReference type="ARBA" id="ARBA00022801"/>
    </source>
</evidence>
<dbReference type="EMBL" id="AY548909">
    <property type="protein sequence ID" value="AAT12375.1"/>
    <property type="molecule type" value="Genomic_DNA"/>
</dbReference>
<dbReference type="Pfam" id="PF00227">
    <property type="entry name" value="Proteasome"/>
    <property type="match status" value="1"/>
</dbReference>
<name>Q6E6B2_ANTLO</name>
<evidence type="ECO:0000256" key="4">
    <source>
        <dbReference type="ARBA" id="ARBA00023242"/>
    </source>
</evidence>
<keyword evidence="3" id="KW-0378">Hydrolase</keyword>
<organism evidence="5">
    <name type="scientific">Antonospora locustae</name>
    <name type="common">Microsporidian parasite</name>
    <name type="synonym">Nosema locustae</name>
    <dbReference type="NCBI Taxonomy" id="278021"/>
    <lineage>
        <taxon>Eukaryota</taxon>
        <taxon>Fungi</taxon>
        <taxon>Fungi incertae sedis</taxon>
        <taxon>Microsporidia</taxon>
        <taxon>Antonospora</taxon>
    </lineage>
</organism>
<keyword evidence="1" id="KW-0645">Protease</keyword>
<protein>
    <submittedName>
        <fullName evidence="5">Proteasome beta-type subunit-like protein</fullName>
    </submittedName>
</protein>
<dbReference type="SUPFAM" id="SSF56235">
    <property type="entry name" value="N-terminal nucleophile aminohydrolases (Ntn hydrolases)"/>
    <property type="match status" value="1"/>
</dbReference>
<keyword evidence="5" id="KW-0647">Proteasome</keyword>
<dbReference type="PANTHER" id="PTHR32194:SF4">
    <property type="entry name" value="PROTEASOME SUBUNIT BETA TYPE-7"/>
    <property type="match status" value="1"/>
</dbReference>
<dbReference type="GO" id="GO:0004298">
    <property type="term" value="F:threonine-type endopeptidase activity"/>
    <property type="evidence" value="ECO:0007669"/>
    <property type="project" value="UniProtKB-KW"/>
</dbReference>
<evidence type="ECO:0000313" key="5">
    <source>
        <dbReference type="EMBL" id="AAT12375.1"/>
    </source>
</evidence>
<dbReference type="InterPro" id="IPR023333">
    <property type="entry name" value="Proteasome_suB-type"/>
</dbReference>
<dbReference type="InterPro" id="IPR001353">
    <property type="entry name" value="Proteasome_sua/b"/>
</dbReference>
<proteinExistence type="predicted"/>
<reference evidence="5" key="1">
    <citation type="journal article" date="2004" name="Curr. Biol.">
        <title>Genome compaction and stability in microsporidian intracellular parasites.</title>
        <authorList>
            <person name="Slamovits C.H."/>
            <person name="Fast N.M."/>
            <person name="Law J.S."/>
            <person name="Keeling P.J."/>
        </authorList>
    </citation>
    <scope>NUCLEOTIDE SEQUENCE</scope>
</reference>
<dbReference type="GO" id="GO:0051603">
    <property type="term" value="P:proteolysis involved in protein catabolic process"/>
    <property type="evidence" value="ECO:0007669"/>
    <property type="project" value="InterPro"/>
</dbReference>